<reference evidence="1" key="1">
    <citation type="submission" date="2023-04" db="EMBL/GenBank/DDBJ databases">
        <title>A chromosome-level genome assembly of the parasitoid wasp Eretmocerus hayati.</title>
        <authorList>
            <person name="Zhong Y."/>
            <person name="Liu S."/>
            <person name="Liu Y."/>
        </authorList>
    </citation>
    <scope>NUCLEOTIDE SEQUENCE</scope>
    <source>
        <strain evidence="1">ZJU_SS_LIU_2023</strain>
    </source>
</reference>
<comment type="caution">
    <text evidence="1">The sequence shown here is derived from an EMBL/GenBank/DDBJ whole genome shotgun (WGS) entry which is preliminary data.</text>
</comment>
<name>A0ACC2PEI6_9HYME</name>
<organism evidence="1 2">
    <name type="scientific">Eretmocerus hayati</name>
    <dbReference type="NCBI Taxonomy" id="131215"/>
    <lineage>
        <taxon>Eukaryota</taxon>
        <taxon>Metazoa</taxon>
        <taxon>Ecdysozoa</taxon>
        <taxon>Arthropoda</taxon>
        <taxon>Hexapoda</taxon>
        <taxon>Insecta</taxon>
        <taxon>Pterygota</taxon>
        <taxon>Neoptera</taxon>
        <taxon>Endopterygota</taxon>
        <taxon>Hymenoptera</taxon>
        <taxon>Apocrita</taxon>
        <taxon>Proctotrupomorpha</taxon>
        <taxon>Chalcidoidea</taxon>
        <taxon>Aphelinidae</taxon>
        <taxon>Aphelininae</taxon>
        <taxon>Eretmocerus</taxon>
    </lineage>
</organism>
<evidence type="ECO:0000313" key="2">
    <source>
        <dbReference type="Proteomes" id="UP001239111"/>
    </source>
</evidence>
<proteinExistence type="predicted"/>
<keyword evidence="2" id="KW-1185">Reference proteome</keyword>
<gene>
    <name evidence="1" type="ORF">QAD02_017265</name>
</gene>
<evidence type="ECO:0000313" key="1">
    <source>
        <dbReference type="EMBL" id="KAJ8681478.1"/>
    </source>
</evidence>
<accession>A0ACC2PEI6</accession>
<protein>
    <submittedName>
        <fullName evidence="1">Uncharacterized protein</fullName>
    </submittedName>
</protein>
<dbReference type="Proteomes" id="UP001239111">
    <property type="component" value="Chromosome 2"/>
</dbReference>
<dbReference type="EMBL" id="CM056742">
    <property type="protein sequence ID" value="KAJ8681478.1"/>
    <property type="molecule type" value="Genomic_DNA"/>
</dbReference>
<sequence>MDSAIMTLRNKFAEDIEEILQCPVCCENLSGPVAMCTQGHHVCVKCQMQISECPYCKNPFNGTRNFLAETLATKLDEIKLSLTDPKYKSRGATIDGIGAQTQTDVVANLHSCDNFLNNKISNANLSNLKVAPSVGKGTYPCKLGNCTEELAHGRMIPHIRYYHKETYTQEKISDKTCYTASWIIPYDLPSCFQRAISIPNMGVFFLTITITADGDLHGNMQIVNTAQVAKQFSYQLNVGNSSNITSFKGLVIGCRTAETKLSQKCLFVNSSYMHYLLRKGRNFSCELILHRMFEEF</sequence>